<keyword evidence="8" id="KW-0472">Membrane</keyword>
<evidence type="ECO:0000313" key="10">
    <source>
        <dbReference type="EMBL" id="KPX61384.1"/>
    </source>
</evidence>
<reference evidence="10 12" key="1">
    <citation type="submission" date="2015-09" db="EMBL/GenBank/DDBJ databases">
        <title>Genome announcement of multiple Pseudomonas syringae strains.</title>
        <authorList>
            <person name="Thakur S."/>
            <person name="Wang P.W."/>
            <person name="Gong Y."/>
            <person name="Weir B.S."/>
            <person name="Guttman D.S."/>
        </authorList>
    </citation>
    <scope>NUCLEOTIDE SEQUENCE [LARGE SCALE GENOMIC DNA]</scope>
    <source>
        <strain evidence="10 12">ICMP7840</strain>
    </source>
</reference>
<keyword evidence="2" id="KW-0997">Cell inner membrane</keyword>
<dbReference type="EMBL" id="LJQO01000465">
    <property type="protein sequence ID" value="KPX61384.1"/>
    <property type="molecule type" value="Genomic_DNA"/>
</dbReference>
<comment type="caution">
    <text evidence="10">The sequence shown here is derived from an EMBL/GenBank/DDBJ whole genome shotgun (WGS) entry which is preliminary data.</text>
</comment>
<evidence type="ECO:0000256" key="8">
    <source>
        <dbReference type="ARBA" id="ARBA00023136"/>
    </source>
</evidence>
<evidence type="ECO:0000256" key="7">
    <source>
        <dbReference type="ARBA" id="ARBA00022989"/>
    </source>
</evidence>
<evidence type="ECO:0000256" key="4">
    <source>
        <dbReference type="ARBA" id="ARBA00022679"/>
    </source>
</evidence>
<protein>
    <submittedName>
        <fullName evidence="10">Glycosyl transferase, family 2</fullName>
    </submittedName>
</protein>
<evidence type="ECO:0000313" key="12">
    <source>
        <dbReference type="Proteomes" id="UP000050469"/>
    </source>
</evidence>
<evidence type="ECO:0000256" key="3">
    <source>
        <dbReference type="ARBA" id="ARBA00022676"/>
    </source>
</evidence>
<gene>
    <name evidence="10" type="ORF">ALO53_100564</name>
    <name evidence="11" type="ORF">ALP66_100598</name>
</gene>
<dbReference type="PANTHER" id="PTHR48090:SF3">
    <property type="entry name" value="UNDECAPRENYL-PHOSPHATE 4-DEOXY-4-FORMAMIDO-L-ARABINOSE TRANSFERASE"/>
    <property type="match status" value="1"/>
</dbReference>
<name>A0A0P9T6P2_PSEA0</name>
<evidence type="ECO:0000259" key="9">
    <source>
        <dbReference type="Pfam" id="PF00535"/>
    </source>
</evidence>
<dbReference type="GO" id="GO:0009103">
    <property type="term" value="P:lipopolysaccharide biosynthetic process"/>
    <property type="evidence" value="ECO:0007669"/>
    <property type="project" value="UniProtKB-KW"/>
</dbReference>
<dbReference type="AlphaFoldDB" id="A0A0P9T6P2"/>
<sequence>MDRLSTTGLGRHRRQGLRRLVSGALSGPALCATSITRTSMTTPTFLSVVIPAKNEADNLPSLIKEICTALDGERYEILVVDDGSTDDTLKVLTHLKDSGLTVLRILRHEQSLGQSTSVYHAALAANGTWLATLDGDGQNDPADIPGMLALVRAHEAGPEAIQLVAGHRVNRRDTASKRWASRFANGLRSRLLKDSTPDTGCGLKLIERAAFLRLPYFDHMHRFIPALIQRHNGRMVTHPVNHRHRQAGVSKYGNLDRALVGILDLVGVWWLIRRTRLDVEAQELRS</sequence>
<dbReference type="Gene3D" id="3.90.550.10">
    <property type="entry name" value="Spore Coat Polysaccharide Biosynthesis Protein SpsA, Chain A"/>
    <property type="match status" value="1"/>
</dbReference>
<evidence type="ECO:0000313" key="11">
    <source>
        <dbReference type="EMBL" id="RMS53075.1"/>
    </source>
</evidence>
<dbReference type="PATRIC" id="fig|251724.3.peg.4931"/>
<dbReference type="Proteomes" id="UP000050469">
    <property type="component" value="Unassembled WGS sequence"/>
</dbReference>
<dbReference type="GO" id="GO:0099621">
    <property type="term" value="F:undecaprenyl-phosphate 4-deoxy-4-formamido-L-arabinose transferase activity"/>
    <property type="evidence" value="ECO:0007669"/>
    <property type="project" value="TreeGrafter"/>
</dbReference>
<dbReference type="GO" id="GO:0005886">
    <property type="term" value="C:plasma membrane"/>
    <property type="evidence" value="ECO:0007669"/>
    <property type="project" value="TreeGrafter"/>
</dbReference>
<accession>A0A0P9T6P2</accession>
<keyword evidence="6" id="KW-0448">Lipopolysaccharide biosynthesis</keyword>
<evidence type="ECO:0000256" key="5">
    <source>
        <dbReference type="ARBA" id="ARBA00022692"/>
    </source>
</evidence>
<organism evidence="10 12">
    <name type="scientific">Pseudomonas amygdali pv. photiniae</name>
    <dbReference type="NCBI Taxonomy" id="251724"/>
    <lineage>
        <taxon>Bacteria</taxon>
        <taxon>Pseudomonadati</taxon>
        <taxon>Pseudomonadota</taxon>
        <taxon>Gammaproteobacteria</taxon>
        <taxon>Pseudomonadales</taxon>
        <taxon>Pseudomonadaceae</taxon>
        <taxon>Pseudomonas</taxon>
        <taxon>Pseudomonas amygdali</taxon>
    </lineage>
</organism>
<evidence type="ECO:0000256" key="1">
    <source>
        <dbReference type="ARBA" id="ARBA00022475"/>
    </source>
</evidence>
<keyword evidence="5" id="KW-0812">Transmembrane</keyword>
<keyword evidence="4 10" id="KW-0808">Transferase</keyword>
<dbReference type="PANTHER" id="PTHR48090">
    <property type="entry name" value="UNDECAPRENYL-PHOSPHATE 4-DEOXY-4-FORMAMIDO-L-ARABINOSE TRANSFERASE-RELATED"/>
    <property type="match status" value="1"/>
</dbReference>
<dbReference type="InterPro" id="IPR050256">
    <property type="entry name" value="Glycosyltransferase_2"/>
</dbReference>
<dbReference type="Pfam" id="PF00535">
    <property type="entry name" value="Glycos_transf_2"/>
    <property type="match status" value="1"/>
</dbReference>
<dbReference type="SUPFAM" id="SSF53448">
    <property type="entry name" value="Nucleotide-diphospho-sugar transferases"/>
    <property type="match status" value="1"/>
</dbReference>
<proteinExistence type="predicted"/>
<dbReference type="InterPro" id="IPR029044">
    <property type="entry name" value="Nucleotide-diphossugar_trans"/>
</dbReference>
<dbReference type="InterPro" id="IPR001173">
    <property type="entry name" value="Glyco_trans_2-like"/>
</dbReference>
<dbReference type="Proteomes" id="UP000270873">
    <property type="component" value="Unassembled WGS sequence"/>
</dbReference>
<keyword evidence="7" id="KW-1133">Transmembrane helix</keyword>
<evidence type="ECO:0000256" key="6">
    <source>
        <dbReference type="ARBA" id="ARBA00022985"/>
    </source>
</evidence>
<dbReference type="FunFam" id="3.90.550.10:FF:000170">
    <property type="entry name" value="Dolichol-phosphate mannosyltransferase"/>
    <property type="match status" value="1"/>
</dbReference>
<keyword evidence="3" id="KW-0328">Glycosyltransferase</keyword>
<feature type="domain" description="Glycosyltransferase 2-like" evidence="9">
    <location>
        <begin position="47"/>
        <end position="211"/>
    </location>
</feature>
<evidence type="ECO:0000313" key="13">
    <source>
        <dbReference type="Proteomes" id="UP000270873"/>
    </source>
</evidence>
<dbReference type="EMBL" id="RBSP01000149">
    <property type="protein sequence ID" value="RMS53075.1"/>
    <property type="molecule type" value="Genomic_DNA"/>
</dbReference>
<evidence type="ECO:0000256" key="2">
    <source>
        <dbReference type="ARBA" id="ARBA00022519"/>
    </source>
</evidence>
<dbReference type="CDD" id="cd04179">
    <property type="entry name" value="DPM_DPG-synthase_like"/>
    <property type="match status" value="1"/>
</dbReference>
<reference evidence="11 13" key="2">
    <citation type="submission" date="2018-08" db="EMBL/GenBank/DDBJ databases">
        <title>Recombination of ecologically and evolutionarily significant loci maintains genetic cohesion in the Pseudomonas syringae species complex.</title>
        <authorList>
            <person name="Dillon M."/>
            <person name="Thakur S."/>
            <person name="Almeida R.N.D."/>
            <person name="Weir B.S."/>
            <person name="Guttman D.S."/>
        </authorList>
    </citation>
    <scope>NUCLEOTIDE SEQUENCE [LARGE SCALE GENOMIC DNA]</scope>
    <source>
        <strain evidence="11 13">ICMP 7847</strain>
    </source>
</reference>
<keyword evidence="1" id="KW-1003">Cell membrane</keyword>